<reference evidence="2" key="2">
    <citation type="submission" date="2021-04" db="EMBL/GenBank/DDBJ databases">
        <authorList>
            <person name="Gilroy R."/>
        </authorList>
    </citation>
    <scope>NUCLEOTIDE SEQUENCE</scope>
    <source>
        <strain evidence="2">421</strain>
    </source>
</reference>
<dbReference type="Gene3D" id="3.40.50.1820">
    <property type="entry name" value="alpha/beta hydrolase"/>
    <property type="match status" value="1"/>
</dbReference>
<dbReference type="PANTHER" id="PTHR43358">
    <property type="entry name" value="ALPHA/BETA-HYDROLASE"/>
    <property type="match status" value="1"/>
</dbReference>
<dbReference type="GO" id="GO:0016787">
    <property type="term" value="F:hydrolase activity"/>
    <property type="evidence" value="ECO:0007669"/>
    <property type="project" value="UniProtKB-KW"/>
</dbReference>
<dbReference type="AlphaFoldDB" id="A0A9D1RE33"/>
<accession>A0A9D1RE33</accession>
<sequence>MKALIIILCVAAALFFLLFAACAVILNQLISLKTIPIPKFLYSLVAGNDGPNRYEKEALAAEAHFKTLPLEELELDSAGCALRAKLLVPEKSNGILLVACHGARSSGLGEFAFEADYFYNKGFTVLMPEHRGCGISGGSFMGYGTHESADTLLWLNYAKKRFPNLSVFLMGVSMGAATVLMMSDKIGNADVKGIIADCSYTSAWAEFAYQLKTSFHLPAFPILHICDLLCRLFAHYSFKDAAPIEHVKNSRAPVLFIHGTKDDFVPFYMEKELYDACGAEKELLAVEGAVHARSYYHNRALYERALNTFFEKHSGTIITVEK</sequence>
<keyword evidence="2" id="KW-0378">Hydrolase</keyword>
<dbReference type="EMBL" id="DXGE01000034">
    <property type="protein sequence ID" value="HIW86556.1"/>
    <property type="molecule type" value="Genomic_DNA"/>
</dbReference>
<evidence type="ECO:0000259" key="1">
    <source>
        <dbReference type="Pfam" id="PF00561"/>
    </source>
</evidence>
<protein>
    <submittedName>
        <fullName evidence="2">Alpha/beta hydrolase</fullName>
    </submittedName>
</protein>
<name>A0A9D1RE33_9FIRM</name>
<dbReference type="InterPro" id="IPR000073">
    <property type="entry name" value="AB_hydrolase_1"/>
</dbReference>
<proteinExistence type="predicted"/>
<feature type="domain" description="AB hydrolase-1" evidence="1">
    <location>
        <begin position="97"/>
        <end position="215"/>
    </location>
</feature>
<comment type="caution">
    <text evidence="2">The sequence shown here is derived from an EMBL/GenBank/DDBJ whole genome shotgun (WGS) entry which is preliminary data.</text>
</comment>
<dbReference type="Proteomes" id="UP000824205">
    <property type="component" value="Unassembled WGS sequence"/>
</dbReference>
<evidence type="ECO:0000313" key="2">
    <source>
        <dbReference type="EMBL" id="HIW86556.1"/>
    </source>
</evidence>
<evidence type="ECO:0000313" key="3">
    <source>
        <dbReference type="Proteomes" id="UP000824205"/>
    </source>
</evidence>
<gene>
    <name evidence="2" type="ORF">IAA48_08695</name>
</gene>
<dbReference type="InterPro" id="IPR029058">
    <property type="entry name" value="AB_hydrolase_fold"/>
</dbReference>
<dbReference type="InterPro" id="IPR052920">
    <property type="entry name" value="DNA-binding_regulatory"/>
</dbReference>
<dbReference type="PROSITE" id="PS51257">
    <property type="entry name" value="PROKAR_LIPOPROTEIN"/>
    <property type="match status" value="1"/>
</dbReference>
<dbReference type="PANTHER" id="PTHR43358:SF4">
    <property type="entry name" value="ALPHA_BETA HYDROLASE FOLD-1 DOMAIN-CONTAINING PROTEIN"/>
    <property type="match status" value="1"/>
</dbReference>
<dbReference type="SUPFAM" id="SSF53474">
    <property type="entry name" value="alpha/beta-Hydrolases"/>
    <property type="match status" value="1"/>
</dbReference>
<reference evidence="2" key="1">
    <citation type="journal article" date="2021" name="PeerJ">
        <title>Extensive microbial diversity within the chicken gut microbiome revealed by metagenomics and culture.</title>
        <authorList>
            <person name="Gilroy R."/>
            <person name="Ravi A."/>
            <person name="Getino M."/>
            <person name="Pursley I."/>
            <person name="Horton D.L."/>
            <person name="Alikhan N.F."/>
            <person name="Baker D."/>
            <person name="Gharbi K."/>
            <person name="Hall N."/>
            <person name="Watson M."/>
            <person name="Adriaenssens E.M."/>
            <person name="Foster-Nyarko E."/>
            <person name="Jarju S."/>
            <person name="Secka A."/>
            <person name="Antonio M."/>
            <person name="Oren A."/>
            <person name="Chaudhuri R.R."/>
            <person name="La Ragione R."/>
            <person name="Hildebrand F."/>
            <person name="Pallen M.J."/>
        </authorList>
    </citation>
    <scope>NUCLEOTIDE SEQUENCE</scope>
    <source>
        <strain evidence="2">421</strain>
    </source>
</reference>
<dbReference type="Pfam" id="PF00561">
    <property type="entry name" value="Abhydrolase_1"/>
    <property type="match status" value="1"/>
</dbReference>
<organism evidence="2 3">
    <name type="scientific">Candidatus Eubacterium faecipullorum</name>
    <dbReference type="NCBI Taxonomy" id="2838571"/>
    <lineage>
        <taxon>Bacteria</taxon>
        <taxon>Bacillati</taxon>
        <taxon>Bacillota</taxon>
        <taxon>Clostridia</taxon>
        <taxon>Eubacteriales</taxon>
        <taxon>Eubacteriaceae</taxon>
        <taxon>Eubacterium</taxon>
    </lineage>
</organism>